<organism evidence="2 3">
    <name type="scientific">Effrenium voratum</name>
    <dbReference type="NCBI Taxonomy" id="2562239"/>
    <lineage>
        <taxon>Eukaryota</taxon>
        <taxon>Sar</taxon>
        <taxon>Alveolata</taxon>
        <taxon>Dinophyceae</taxon>
        <taxon>Suessiales</taxon>
        <taxon>Symbiodiniaceae</taxon>
        <taxon>Effrenium</taxon>
    </lineage>
</organism>
<feature type="compositionally biased region" description="Acidic residues" evidence="1">
    <location>
        <begin position="71"/>
        <end position="81"/>
    </location>
</feature>
<protein>
    <submittedName>
        <fullName evidence="2">Uncharacterized protein</fullName>
    </submittedName>
</protein>
<keyword evidence="3" id="KW-1185">Reference proteome</keyword>
<accession>A0AA36JE62</accession>
<evidence type="ECO:0000313" key="2">
    <source>
        <dbReference type="EMBL" id="CAJ1404560.1"/>
    </source>
</evidence>
<dbReference type="AlphaFoldDB" id="A0AA36JE62"/>
<gene>
    <name evidence="2" type="ORF">EVOR1521_LOCUS26982</name>
</gene>
<sequence>MRLLEAARLAEAPEAESWRFCHSSWKPSSCSSKASWDASFKPRSVSFQAYDQGGYDQGYGADPGQGPPADYDADADEDPAAEEEKAEKEEVLNETLGKAKQVVDVLKRVDMETDASKAQLVEIGAKAIDFKARFRFRNAASAAARAHQLVSNPAEINRLLMRISEDAQRLQDMGDFIKVGKPYRFRTHLITLAGDAERAGQLMEGKVSKLKEALRVLKTAGGEFVDEELEERRARAARAAREKLAKRARRPLTCCRKFRRRPSEWKGNSMGWARTLAWAVMEWAGMGWTLPWAAAWVVWARVCTTPRCKWPTMPSRWR</sequence>
<feature type="region of interest" description="Disordered" evidence="1">
    <location>
        <begin position="55"/>
        <end position="91"/>
    </location>
</feature>
<evidence type="ECO:0000256" key="1">
    <source>
        <dbReference type="SAM" id="MobiDB-lite"/>
    </source>
</evidence>
<dbReference type="Proteomes" id="UP001178507">
    <property type="component" value="Unassembled WGS sequence"/>
</dbReference>
<feature type="compositionally biased region" description="Basic and acidic residues" evidence="1">
    <location>
        <begin position="82"/>
        <end position="91"/>
    </location>
</feature>
<reference evidence="2" key="1">
    <citation type="submission" date="2023-08" db="EMBL/GenBank/DDBJ databases">
        <authorList>
            <person name="Chen Y."/>
            <person name="Shah S."/>
            <person name="Dougan E. K."/>
            <person name="Thang M."/>
            <person name="Chan C."/>
        </authorList>
    </citation>
    <scope>NUCLEOTIDE SEQUENCE</scope>
</reference>
<evidence type="ECO:0000313" key="3">
    <source>
        <dbReference type="Proteomes" id="UP001178507"/>
    </source>
</evidence>
<comment type="caution">
    <text evidence="2">The sequence shown here is derived from an EMBL/GenBank/DDBJ whole genome shotgun (WGS) entry which is preliminary data.</text>
</comment>
<dbReference type="EMBL" id="CAUJNA010003549">
    <property type="protein sequence ID" value="CAJ1404560.1"/>
    <property type="molecule type" value="Genomic_DNA"/>
</dbReference>
<name>A0AA36JE62_9DINO</name>
<proteinExistence type="predicted"/>